<organism evidence="1 2">
    <name type="scientific">Austropuccinia psidii MF-1</name>
    <dbReference type="NCBI Taxonomy" id="1389203"/>
    <lineage>
        <taxon>Eukaryota</taxon>
        <taxon>Fungi</taxon>
        <taxon>Dikarya</taxon>
        <taxon>Basidiomycota</taxon>
        <taxon>Pucciniomycotina</taxon>
        <taxon>Pucciniomycetes</taxon>
        <taxon>Pucciniales</taxon>
        <taxon>Sphaerophragmiaceae</taxon>
        <taxon>Austropuccinia</taxon>
    </lineage>
</organism>
<proteinExistence type="predicted"/>
<evidence type="ECO:0000313" key="2">
    <source>
        <dbReference type="Proteomes" id="UP000765509"/>
    </source>
</evidence>
<comment type="caution">
    <text evidence="1">The sequence shown here is derived from an EMBL/GenBank/DDBJ whole genome shotgun (WGS) entry which is preliminary data.</text>
</comment>
<name>A0A9Q3IQ57_9BASI</name>
<gene>
    <name evidence="1" type="ORF">O181_087710</name>
</gene>
<dbReference type="AlphaFoldDB" id="A0A9Q3IQ57"/>
<evidence type="ECO:0008006" key="3">
    <source>
        <dbReference type="Google" id="ProtNLM"/>
    </source>
</evidence>
<dbReference type="EMBL" id="AVOT02053116">
    <property type="protein sequence ID" value="MBW0547995.1"/>
    <property type="molecule type" value="Genomic_DNA"/>
</dbReference>
<reference evidence="1" key="1">
    <citation type="submission" date="2021-03" db="EMBL/GenBank/DDBJ databases">
        <title>Draft genome sequence of rust myrtle Austropuccinia psidii MF-1, a brazilian biotype.</title>
        <authorList>
            <person name="Quecine M.C."/>
            <person name="Pachon D.M.R."/>
            <person name="Bonatelli M.L."/>
            <person name="Correr F.H."/>
            <person name="Franceschini L.M."/>
            <person name="Leite T.F."/>
            <person name="Margarido G.R.A."/>
            <person name="Almeida C.A."/>
            <person name="Ferrarezi J.A."/>
            <person name="Labate C.A."/>
        </authorList>
    </citation>
    <scope>NUCLEOTIDE SEQUENCE</scope>
    <source>
        <strain evidence="1">MF-1</strain>
    </source>
</reference>
<keyword evidence="2" id="KW-1185">Reference proteome</keyword>
<sequence length="208" mass="23398">MEGVNVSAAYLYSLIEEDIFVQAPVELQLNLAGNVMKLNKALYGTKPAAISGALDSFKAKIMSKLKIQWLDCVTKIVGLIIGMENGKLDISQPLLTKQLLNDYHFPIRDQFTTLLEGQIFTNNRQLVDQTHYKSVLGSPPDITLAFNLLARFSSNPGLTHWEALDHLMGYLCRHQHQPLIYDRKDQGLPFGAMPTRVGSTNIVLWDLW</sequence>
<protein>
    <recommendedName>
        <fullName evidence="3">Reverse transcriptase Ty1/copia-type domain-containing protein</fullName>
    </recommendedName>
</protein>
<accession>A0A9Q3IQ57</accession>
<evidence type="ECO:0000313" key="1">
    <source>
        <dbReference type="EMBL" id="MBW0547995.1"/>
    </source>
</evidence>
<dbReference type="Proteomes" id="UP000765509">
    <property type="component" value="Unassembled WGS sequence"/>
</dbReference>